<dbReference type="PANTHER" id="PTHR33164:SF104">
    <property type="entry name" value="TRANSCRIPTIONAL REGULATORY PROTEIN"/>
    <property type="match status" value="1"/>
</dbReference>
<dbReference type="InterPro" id="IPR036388">
    <property type="entry name" value="WH-like_DNA-bd_sf"/>
</dbReference>
<protein>
    <submittedName>
        <fullName evidence="2">DNA-binding MarR family transcriptional regulator</fullName>
    </submittedName>
</protein>
<evidence type="ECO:0000313" key="3">
    <source>
        <dbReference type="Proteomes" id="UP000568380"/>
    </source>
</evidence>
<dbReference type="InterPro" id="IPR000835">
    <property type="entry name" value="HTH_MarR-typ"/>
</dbReference>
<dbReference type="Proteomes" id="UP000568380">
    <property type="component" value="Unassembled WGS sequence"/>
</dbReference>
<keyword evidence="2" id="KW-0238">DNA-binding</keyword>
<organism evidence="2 3">
    <name type="scientific">Nonomuraea endophytica</name>
    <dbReference type="NCBI Taxonomy" id="714136"/>
    <lineage>
        <taxon>Bacteria</taxon>
        <taxon>Bacillati</taxon>
        <taxon>Actinomycetota</taxon>
        <taxon>Actinomycetes</taxon>
        <taxon>Streptosporangiales</taxon>
        <taxon>Streptosporangiaceae</taxon>
        <taxon>Nonomuraea</taxon>
    </lineage>
</organism>
<dbReference type="InterPro" id="IPR039422">
    <property type="entry name" value="MarR/SlyA-like"/>
</dbReference>
<dbReference type="RefSeq" id="WP_221339887.1">
    <property type="nucleotide sequence ID" value="NZ_JACHIN010000001.1"/>
</dbReference>
<keyword evidence="3" id="KW-1185">Reference proteome</keyword>
<gene>
    <name evidence="2" type="ORF">HNR40_000371</name>
</gene>
<comment type="caution">
    <text evidence="2">The sequence shown here is derived from an EMBL/GenBank/DDBJ whole genome shotgun (WGS) entry which is preliminary data.</text>
</comment>
<dbReference type="Pfam" id="PF12802">
    <property type="entry name" value="MarR_2"/>
    <property type="match status" value="1"/>
</dbReference>
<dbReference type="PANTHER" id="PTHR33164">
    <property type="entry name" value="TRANSCRIPTIONAL REGULATOR, MARR FAMILY"/>
    <property type="match status" value="1"/>
</dbReference>
<accession>A0A7W7ZW72</accession>
<proteinExistence type="predicted"/>
<dbReference type="SMART" id="SM00347">
    <property type="entry name" value="HTH_MARR"/>
    <property type="match status" value="1"/>
</dbReference>
<name>A0A7W7ZW72_9ACTN</name>
<evidence type="ECO:0000313" key="2">
    <source>
        <dbReference type="EMBL" id="MBB5074925.1"/>
    </source>
</evidence>
<dbReference type="InterPro" id="IPR036390">
    <property type="entry name" value="WH_DNA-bd_sf"/>
</dbReference>
<dbReference type="SUPFAM" id="SSF46785">
    <property type="entry name" value="Winged helix' DNA-binding domain"/>
    <property type="match status" value="1"/>
</dbReference>
<dbReference type="GO" id="GO:0003700">
    <property type="term" value="F:DNA-binding transcription factor activity"/>
    <property type="evidence" value="ECO:0007669"/>
    <property type="project" value="InterPro"/>
</dbReference>
<reference evidence="2 3" key="1">
    <citation type="submission" date="2020-08" db="EMBL/GenBank/DDBJ databases">
        <title>Genomic Encyclopedia of Type Strains, Phase IV (KMG-IV): sequencing the most valuable type-strain genomes for metagenomic binning, comparative biology and taxonomic classification.</title>
        <authorList>
            <person name="Goeker M."/>
        </authorList>
    </citation>
    <scope>NUCLEOTIDE SEQUENCE [LARGE SCALE GENOMIC DNA]</scope>
    <source>
        <strain evidence="2 3">DSM 45385</strain>
    </source>
</reference>
<sequence length="168" mass="18145">MEHDEVDALAARWEAAGMAPSLIAGLELSKRMSRINMLFEQALKGELAALGLTYAEFDVLAALARTAPPYRMKPSELARSLMLTSGGTSNVLQRLTTAGYVERSADDGDGRSRWVQLTPEGLKVATSALDTAVRANTDVLAGVPEPVVRQAADALREILLIVGRRRVR</sequence>
<dbReference type="GO" id="GO:0003677">
    <property type="term" value="F:DNA binding"/>
    <property type="evidence" value="ECO:0007669"/>
    <property type="project" value="UniProtKB-KW"/>
</dbReference>
<dbReference type="PRINTS" id="PR00598">
    <property type="entry name" value="HTHMARR"/>
</dbReference>
<dbReference type="GO" id="GO:0006950">
    <property type="term" value="P:response to stress"/>
    <property type="evidence" value="ECO:0007669"/>
    <property type="project" value="TreeGrafter"/>
</dbReference>
<dbReference type="EMBL" id="JACHIN010000001">
    <property type="protein sequence ID" value="MBB5074925.1"/>
    <property type="molecule type" value="Genomic_DNA"/>
</dbReference>
<feature type="domain" description="HTH marR-type" evidence="1">
    <location>
        <begin position="25"/>
        <end position="164"/>
    </location>
</feature>
<dbReference type="AlphaFoldDB" id="A0A7W7ZW72"/>
<evidence type="ECO:0000259" key="1">
    <source>
        <dbReference type="PROSITE" id="PS50995"/>
    </source>
</evidence>
<dbReference type="PROSITE" id="PS50995">
    <property type="entry name" value="HTH_MARR_2"/>
    <property type="match status" value="1"/>
</dbReference>
<dbReference type="Gene3D" id="1.10.10.10">
    <property type="entry name" value="Winged helix-like DNA-binding domain superfamily/Winged helix DNA-binding domain"/>
    <property type="match status" value="1"/>
</dbReference>